<evidence type="ECO:0000256" key="3">
    <source>
        <dbReference type="ARBA" id="ARBA00022801"/>
    </source>
</evidence>
<name>A0ABU9XF91_9BACI</name>
<dbReference type="PROSITE" id="PS51892">
    <property type="entry name" value="SUBTILASE"/>
    <property type="match status" value="1"/>
</dbReference>
<dbReference type="SUPFAM" id="SSF52743">
    <property type="entry name" value="Subtilisin-like"/>
    <property type="match status" value="1"/>
</dbReference>
<gene>
    <name evidence="8" type="ORF">ABC228_05765</name>
</gene>
<accession>A0ABU9XF91</accession>
<dbReference type="PROSITE" id="PS00138">
    <property type="entry name" value="SUBTILASE_SER"/>
    <property type="match status" value="1"/>
</dbReference>
<comment type="similarity">
    <text evidence="1 5 6">Belongs to the peptidase S8 family.</text>
</comment>
<proteinExistence type="inferred from homology"/>
<dbReference type="EC" id="3.4.-.-" evidence="8"/>
<dbReference type="PROSITE" id="PS00137">
    <property type="entry name" value="SUBTILASE_HIS"/>
    <property type="match status" value="1"/>
</dbReference>
<dbReference type="InterPro" id="IPR023827">
    <property type="entry name" value="Peptidase_S8_Asp-AS"/>
</dbReference>
<feature type="active site" description="Charge relay system" evidence="5">
    <location>
        <position position="148"/>
    </location>
</feature>
<keyword evidence="3 5" id="KW-0378">Hydrolase</keyword>
<dbReference type="Pfam" id="PF00082">
    <property type="entry name" value="Peptidase_S8"/>
    <property type="match status" value="1"/>
</dbReference>
<comment type="caution">
    <text evidence="8">The sequence shown here is derived from an EMBL/GenBank/DDBJ whole genome shotgun (WGS) entry which is preliminary data.</text>
</comment>
<dbReference type="InterPro" id="IPR000209">
    <property type="entry name" value="Peptidase_S8/S53_dom"/>
</dbReference>
<dbReference type="InterPro" id="IPR036852">
    <property type="entry name" value="Peptidase_S8/S53_dom_sf"/>
</dbReference>
<dbReference type="Gene3D" id="3.40.50.200">
    <property type="entry name" value="Peptidase S8/S53 domain"/>
    <property type="match status" value="1"/>
</dbReference>
<dbReference type="CDD" id="cd07487">
    <property type="entry name" value="Peptidases_S8_1"/>
    <property type="match status" value="1"/>
</dbReference>
<organism evidence="8 9">
    <name type="scientific">Ornithinibacillus xuwenensis</name>
    <dbReference type="NCBI Taxonomy" id="3144668"/>
    <lineage>
        <taxon>Bacteria</taxon>
        <taxon>Bacillati</taxon>
        <taxon>Bacillota</taxon>
        <taxon>Bacilli</taxon>
        <taxon>Bacillales</taxon>
        <taxon>Bacillaceae</taxon>
        <taxon>Ornithinibacillus</taxon>
    </lineage>
</organism>
<dbReference type="PANTHER" id="PTHR43806:SF65">
    <property type="entry name" value="SERINE PROTEASE APRX"/>
    <property type="match status" value="1"/>
</dbReference>
<dbReference type="InterPro" id="IPR015500">
    <property type="entry name" value="Peptidase_S8_subtilisin-rel"/>
</dbReference>
<evidence type="ECO:0000313" key="9">
    <source>
        <dbReference type="Proteomes" id="UP001444625"/>
    </source>
</evidence>
<dbReference type="PANTHER" id="PTHR43806">
    <property type="entry name" value="PEPTIDASE S8"/>
    <property type="match status" value="1"/>
</dbReference>
<protein>
    <submittedName>
        <fullName evidence="8">S8 family peptidase</fullName>
        <ecNumber evidence="8">3.4.-.-</ecNumber>
    </submittedName>
</protein>
<feature type="active site" description="Charge relay system" evidence="5">
    <location>
        <position position="180"/>
    </location>
</feature>
<feature type="domain" description="Peptidase S8/S53" evidence="7">
    <location>
        <begin position="141"/>
        <end position="418"/>
    </location>
</feature>
<dbReference type="InterPro" id="IPR050131">
    <property type="entry name" value="Peptidase_S8_subtilisin-like"/>
</dbReference>
<evidence type="ECO:0000256" key="2">
    <source>
        <dbReference type="ARBA" id="ARBA00022670"/>
    </source>
</evidence>
<dbReference type="PRINTS" id="PR00723">
    <property type="entry name" value="SUBTILISIN"/>
</dbReference>
<keyword evidence="2 5" id="KW-0645">Protease</keyword>
<reference evidence="8 9" key="1">
    <citation type="submission" date="2024-05" db="EMBL/GenBank/DDBJ databases">
        <authorList>
            <person name="Haq I."/>
            <person name="Ullah Z."/>
            <person name="Ahmad R."/>
            <person name="Li M."/>
            <person name="Tong Y."/>
        </authorList>
    </citation>
    <scope>NUCLEOTIDE SEQUENCE [LARGE SCALE GENOMIC DNA]</scope>
    <source>
        <strain evidence="8 9">16A2E</strain>
    </source>
</reference>
<dbReference type="RefSeq" id="WP_345824134.1">
    <property type="nucleotide sequence ID" value="NZ_JBDIML010000001.1"/>
</dbReference>
<evidence type="ECO:0000256" key="6">
    <source>
        <dbReference type="RuleBase" id="RU003355"/>
    </source>
</evidence>
<evidence type="ECO:0000256" key="5">
    <source>
        <dbReference type="PROSITE-ProRule" id="PRU01240"/>
    </source>
</evidence>
<evidence type="ECO:0000259" key="7">
    <source>
        <dbReference type="Pfam" id="PF00082"/>
    </source>
</evidence>
<evidence type="ECO:0000256" key="1">
    <source>
        <dbReference type="ARBA" id="ARBA00011073"/>
    </source>
</evidence>
<keyword evidence="9" id="KW-1185">Reference proteome</keyword>
<dbReference type="GO" id="GO:0016787">
    <property type="term" value="F:hydrolase activity"/>
    <property type="evidence" value="ECO:0007669"/>
    <property type="project" value="UniProtKB-KW"/>
</dbReference>
<dbReference type="InterPro" id="IPR023828">
    <property type="entry name" value="Peptidase_S8_Ser-AS"/>
</dbReference>
<dbReference type="InterPro" id="IPR022398">
    <property type="entry name" value="Peptidase_S8_His-AS"/>
</dbReference>
<feature type="active site" description="Charge relay system" evidence="5">
    <location>
        <position position="372"/>
    </location>
</feature>
<evidence type="ECO:0000313" key="8">
    <source>
        <dbReference type="EMBL" id="MEN2766690.1"/>
    </source>
</evidence>
<sequence>MLGYSVIQMVRRNGQKMDQTLRKELIQFYRPFQSIPCILHKPLETYRKKMKTFPILIEFNPDSYEAGMLDVRNSRCKSYQEFPTISCCSAHMSLESIEGLLESCSTIKKVYYDRKVTTLLDVATPSVNSHQLHQSGYTGVGKTIAVIDTGIYPHEDLQGRISGFVDFVSNKQEPYDDNGHGTHCAGNAAGNGMLSSKSYVGPAPESKLVGVKVLNKMGSGSLSTVIAGIEWCIQNKSKYGIDIISLSLGSDAVESAHDDPVVKAVEKAWDNGIVVCVAAGNSGPSNETIASPGISPKVITVGATDDNGTPDRSDDSIADFSSRGPTIDGIMKPDLVTPGVNIISLRAPGSFLDKTNKSARVNANYISLSGTSMATPICAGIVAQLLQKEPDLLPSQVKQKLIEACSTLGQPSRLEGNGYLNAENLL</sequence>
<keyword evidence="4 5" id="KW-0720">Serine protease</keyword>
<evidence type="ECO:0000256" key="4">
    <source>
        <dbReference type="ARBA" id="ARBA00022825"/>
    </source>
</evidence>
<dbReference type="Proteomes" id="UP001444625">
    <property type="component" value="Unassembled WGS sequence"/>
</dbReference>
<dbReference type="PROSITE" id="PS00136">
    <property type="entry name" value="SUBTILASE_ASP"/>
    <property type="match status" value="1"/>
</dbReference>
<dbReference type="EMBL" id="JBDIML010000001">
    <property type="protein sequence ID" value="MEN2766690.1"/>
    <property type="molecule type" value="Genomic_DNA"/>
</dbReference>